<dbReference type="EMBL" id="AP031322">
    <property type="protein sequence ID" value="BFH74759.1"/>
    <property type="molecule type" value="Genomic_DNA"/>
</dbReference>
<dbReference type="InterPro" id="IPR011009">
    <property type="entry name" value="Kinase-like_dom_sf"/>
</dbReference>
<reference evidence="8" key="1">
    <citation type="submission" date="2024-03" db="EMBL/GenBank/DDBJ databases">
        <title>Complete genome sequence of Sulfurisphaera javensis strain KD-1.</title>
        <authorList>
            <person name="Sakai H."/>
            <person name="Nur N."/>
            <person name="Suwanto A."/>
            <person name="Kurosawa N."/>
        </authorList>
    </citation>
    <scope>NUCLEOTIDE SEQUENCE</scope>
    <source>
        <strain evidence="8">KD-1</strain>
    </source>
</reference>
<gene>
    <name evidence="8" type="ORF">SJAV_27030</name>
</gene>
<comment type="similarity">
    <text evidence="1">Belongs to the protein kinase superfamily. NEK Ser/Thr protein kinase family. NIMA subfamily.</text>
</comment>
<dbReference type="SUPFAM" id="SSF56112">
    <property type="entry name" value="Protein kinase-like (PK-like)"/>
    <property type="match status" value="1"/>
</dbReference>
<dbReference type="KEGG" id="sjv:SJAV_27030"/>
<sequence>MSNGSLTHLDDLIQLLSSRNVEEKLGAYIGLLYLYHTDFSSYPKIDFIQLFPASTTTYYVNHRVNIQLMGIYMDYKLNIILGYDIKPDINAVIEQEINKVSDLLKDIHYNFIRRRITRNDERIISQLSNYVDPTFGTVFELYYQPLTFYNPNYGYVDFTKIFPFMSLAQLIKYIISKGIGIPLERESRILMFPVVSKFSTASATFGIITASFSISSPQTVYGYKILEKIGEGATSTVYKAEKRGNVYAIKIFKPVTSGGTTMMAKSYFDNITAEAGNLIMLSEGSPYVIKIEGIHVDRSSVRDLISGRLDPNNPPAIIMEFMEGGSVETLMLNPNITYSTYWPGIVKKIIRQVAMALAYLHSKGYVHLDVKPQNIFLSKNPGKTGGEVYTNIDGIVKLGDLGSAVKVGGKIDQVTPSYAPPEQVEAVILGKGADPKMDIFALGMTAYVMLTLRRDNPAGDYLDKAIEAINQGKVGEALNFLNQAKQTLAVWKPVLPQNTPLDLQQAIFRALNPDPKLRPTAQEIVNTLRYP</sequence>
<dbReference type="InterPro" id="IPR000719">
    <property type="entry name" value="Prot_kinase_dom"/>
</dbReference>
<dbReference type="PANTHER" id="PTHR43671:SF13">
    <property type="entry name" value="SERINE_THREONINE-PROTEIN KINASE NEK2"/>
    <property type="match status" value="1"/>
</dbReference>
<accession>A0AAT9GV47</accession>
<dbReference type="Pfam" id="PF00069">
    <property type="entry name" value="Pkinase"/>
    <property type="match status" value="1"/>
</dbReference>
<dbReference type="InterPro" id="IPR050660">
    <property type="entry name" value="NEK_Ser/Thr_kinase"/>
</dbReference>
<keyword evidence="6" id="KW-0067">ATP-binding</keyword>
<keyword evidence="4" id="KW-0547">Nucleotide-binding</keyword>
<dbReference type="SMART" id="SM00220">
    <property type="entry name" value="S_TKc"/>
    <property type="match status" value="1"/>
</dbReference>
<dbReference type="PANTHER" id="PTHR43671">
    <property type="entry name" value="SERINE/THREONINE-PROTEIN KINASE NEK"/>
    <property type="match status" value="1"/>
</dbReference>
<organism evidence="8">
    <name type="scientific">Sulfurisphaera javensis</name>
    <dbReference type="NCBI Taxonomy" id="2049879"/>
    <lineage>
        <taxon>Archaea</taxon>
        <taxon>Thermoproteota</taxon>
        <taxon>Thermoprotei</taxon>
        <taxon>Sulfolobales</taxon>
        <taxon>Sulfolobaceae</taxon>
        <taxon>Sulfurisphaera</taxon>
    </lineage>
</organism>
<evidence type="ECO:0000256" key="2">
    <source>
        <dbReference type="ARBA" id="ARBA00012513"/>
    </source>
</evidence>
<dbReference type="Gene3D" id="1.10.510.10">
    <property type="entry name" value="Transferase(Phosphotransferase) domain 1"/>
    <property type="match status" value="1"/>
</dbReference>
<keyword evidence="3" id="KW-0808">Transferase</keyword>
<evidence type="ECO:0000313" key="8">
    <source>
        <dbReference type="EMBL" id="BFH74759.1"/>
    </source>
</evidence>
<dbReference type="EC" id="2.7.11.1" evidence="2"/>
<keyword evidence="5" id="KW-0418">Kinase</keyword>
<evidence type="ECO:0000256" key="6">
    <source>
        <dbReference type="ARBA" id="ARBA00022840"/>
    </source>
</evidence>
<dbReference type="Gene3D" id="3.30.200.20">
    <property type="entry name" value="Phosphorylase Kinase, domain 1"/>
    <property type="match status" value="1"/>
</dbReference>
<dbReference type="InterPro" id="IPR017441">
    <property type="entry name" value="Protein_kinase_ATP_BS"/>
</dbReference>
<dbReference type="GO" id="GO:0004674">
    <property type="term" value="F:protein serine/threonine kinase activity"/>
    <property type="evidence" value="ECO:0007669"/>
    <property type="project" value="UniProtKB-EC"/>
</dbReference>
<evidence type="ECO:0000256" key="1">
    <source>
        <dbReference type="ARBA" id="ARBA00010886"/>
    </source>
</evidence>
<evidence type="ECO:0000256" key="3">
    <source>
        <dbReference type="ARBA" id="ARBA00022679"/>
    </source>
</evidence>
<dbReference type="AlphaFoldDB" id="A0AAT9GV47"/>
<dbReference type="PROSITE" id="PS00107">
    <property type="entry name" value="PROTEIN_KINASE_ATP"/>
    <property type="match status" value="1"/>
</dbReference>
<proteinExistence type="inferred from homology"/>
<dbReference type="GO" id="GO:0005524">
    <property type="term" value="F:ATP binding"/>
    <property type="evidence" value="ECO:0007669"/>
    <property type="project" value="UniProtKB-KW"/>
</dbReference>
<dbReference type="PROSITE" id="PS00108">
    <property type="entry name" value="PROTEIN_KINASE_ST"/>
    <property type="match status" value="1"/>
</dbReference>
<evidence type="ECO:0000259" key="7">
    <source>
        <dbReference type="PROSITE" id="PS50011"/>
    </source>
</evidence>
<name>A0AAT9GV47_9CREN</name>
<dbReference type="RefSeq" id="WP_369610236.1">
    <property type="nucleotide sequence ID" value="NZ_AP031322.1"/>
</dbReference>
<evidence type="ECO:0000256" key="5">
    <source>
        <dbReference type="ARBA" id="ARBA00022777"/>
    </source>
</evidence>
<dbReference type="PROSITE" id="PS50011">
    <property type="entry name" value="PROTEIN_KINASE_DOM"/>
    <property type="match status" value="1"/>
</dbReference>
<evidence type="ECO:0000256" key="4">
    <source>
        <dbReference type="ARBA" id="ARBA00022741"/>
    </source>
</evidence>
<dbReference type="GeneID" id="92355654"/>
<protein>
    <recommendedName>
        <fullName evidence="2">non-specific serine/threonine protein kinase</fullName>
        <ecNumber evidence="2">2.7.11.1</ecNumber>
    </recommendedName>
</protein>
<dbReference type="InterPro" id="IPR008271">
    <property type="entry name" value="Ser/Thr_kinase_AS"/>
</dbReference>
<feature type="domain" description="Protein kinase" evidence="7">
    <location>
        <begin position="223"/>
        <end position="531"/>
    </location>
</feature>
<dbReference type="CDD" id="cd14014">
    <property type="entry name" value="STKc_PknB_like"/>
    <property type="match status" value="1"/>
</dbReference>